<proteinExistence type="predicted"/>
<dbReference type="AlphaFoldDB" id="A0A239IB64"/>
<dbReference type="EMBL" id="FZOR01000012">
    <property type="protein sequence ID" value="SNS90652.1"/>
    <property type="molecule type" value="Genomic_DNA"/>
</dbReference>
<gene>
    <name evidence="2" type="ORF">SAMN05443665_101242</name>
</gene>
<dbReference type="Proteomes" id="UP000198318">
    <property type="component" value="Unassembled WGS sequence"/>
</dbReference>
<organism evidence="2 3">
    <name type="scientific">Actinomadura meyerae</name>
    <dbReference type="NCBI Taxonomy" id="240840"/>
    <lineage>
        <taxon>Bacteria</taxon>
        <taxon>Bacillati</taxon>
        <taxon>Actinomycetota</taxon>
        <taxon>Actinomycetes</taxon>
        <taxon>Streptosporangiales</taxon>
        <taxon>Thermomonosporaceae</taxon>
        <taxon>Actinomadura</taxon>
    </lineage>
</organism>
<reference evidence="2 3" key="1">
    <citation type="submission" date="2017-06" db="EMBL/GenBank/DDBJ databases">
        <authorList>
            <person name="Kim H.J."/>
            <person name="Triplett B.A."/>
        </authorList>
    </citation>
    <scope>NUCLEOTIDE SEQUENCE [LARGE SCALE GENOMIC DNA]</scope>
    <source>
        <strain evidence="2 3">DSM 44715</strain>
    </source>
</reference>
<evidence type="ECO:0000313" key="2">
    <source>
        <dbReference type="EMBL" id="SNS90652.1"/>
    </source>
</evidence>
<feature type="compositionally biased region" description="Basic and acidic residues" evidence="1">
    <location>
        <begin position="85"/>
        <end position="116"/>
    </location>
</feature>
<name>A0A239IB64_9ACTN</name>
<evidence type="ECO:0000313" key="3">
    <source>
        <dbReference type="Proteomes" id="UP000198318"/>
    </source>
</evidence>
<feature type="compositionally biased region" description="Basic and acidic residues" evidence="1">
    <location>
        <begin position="238"/>
        <end position="250"/>
    </location>
</feature>
<feature type="compositionally biased region" description="Low complexity" evidence="1">
    <location>
        <begin position="117"/>
        <end position="138"/>
    </location>
</feature>
<sequence>MPQLKGNPPRARRTPLQKDLQAPNAGNTHPATKTTLFIDHPETIRRAPARPRRPRDPIPADDPTPTPEGSLGTIPSLRHVTATGVRHDQEPGSRRPADHGGEPPHRTAVRELEWRTDASPATPDTATAARSSRTPAPSIGRARTRRQPRRHHRDRPHSGRPVTHRARPQARTPTPTTARRSSRCTGRPRSTPTPPTTPLASPGRQRRTAGPPCPSSTPKPGTPTTPRPTRLTVLTLPHDLERKRVKHRWE</sequence>
<feature type="compositionally biased region" description="Basic residues" evidence="1">
    <location>
        <begin position="142"/>
        <end position="155"/>
    </location>
</feature>
<feature type="compositionally biased region" description="Polar residues" evidence="1">
    <location>
        <begin position="24"/>
        <end position="35"/>
    </location>
</feature>
<accession>A0A239IB64</accession>
<protein>
    <submittedName>
        <fullName evidence="2">Uncharacterized protein</fullName>
    </submittedName>
</protein>
<keyword evidence="3" id="KW-1185">Reference proteome</keyword>
<feature type="compositionally biased region" description="Low complexity" evidence="1">
    <location>
        <begin position="169"/>
        <end position="190"/>
    </location>
</feature>
<evidence type="ECO:0000256" key="1">
    <source>
        <dbReference type="SAM" id="MobiDB-lite"/>
    </source>
</evidence>
<feature type="compositionally biased region" description="Pro residues" evidence="1">
    <location>
        <begin position="211"/>
        <end position="226"/>
    </location>
</feature>
<feature type="region of interest" description="Disordered" evidence="1">
    <location>
        <begin position="1"/>
        <end position="250"/>
    </location>
</feature>
<feature type="compositionally biased region" description="Low complexity" evidence="1">
    <location>
        <begin position="227"/>
        <end position="237"/>
    </location>
</feature>